<comment type="caution">
    <text evidence="1">The sequence shown here is derived from an EMBL/GenBank/DDBJ whole genome shotgun (WGS) entry which is preliminary data.</text>
</comment>
<dbReference type="Proteomes" id="UP000287352">
    <property type="component" value="Unassembled WGS sequence"/>
</dbReference>
<protein>
    <recommendedName>
        <fullName evidence="3">Polymerase nucleotidyl transferase domain-containing protein</fullName>
    </recommendedName>
</protein>
<name>A0A402A333_9CHLR</name>
<dbReference type="EMBL" id="BIFR01000001">
    <property type="protein sequence ID" value="GCE13455.1"/>
    <property type="molecule type" value="Genomic_DNA"/>
</dbReference>
<proteinExistence type="predicted"/>
<evidence type="ECO:0000313" key="1">
    <source>
        <dbReference type="EMBL" id="GCE13455.1"/>
    </source>
</evidence>
<keyword evidence="2" id="KW-1185">Reference proteome</keyword>
<evidence type="ECO:0000313" key="2">
    <source>
        <dbReference type="Proteomes" id="UP000287352"/>
    </source>
</evidence>
<dbReference type="InterPro" id="IPR043519">
    <property type="entry name" value="NT_sf"/>
</dbReference>
<sequence>MLTFSTQQPALDQVLELLIQSFEEAFPDRIRSYYVEGSLANRSTVSTSDIDLLLIFKGRFVDEAESQRVEALAERLAQTSPIELDLDWKDELRLQEGVWPALKFGSELVYGEEIRDQLPLISLEQWTRDRMHSSFWRTGHLFHRTLPLDYPLQYPQPDEEFYGYDQRTVQLKDGREVKSTRDLIRLVGWSATALIAYQAGQYVARKSDCHQMYRKYVADDQLADLLQEIYELCRGRWNYLLPEDPAERRKLRSICEQTLRFENHFLLLYKEYLLQELAQQNVSAQQQALFFLRMTPYRDQTIDATLNALTYSPHEEIALTAKEILRPL</sequence>
<dbReference type="CDD" id="cd05403">
    <property type="entry name" value="NT_KNTase_like"/>
    <property type="match status" value="1"/>
</dbReference>
<evidence type="ECO:0008006" key="3">
    <source>
        <dbReference type="Google" id="ProtNLM"/>
    </source>
</evidence>
<dbReference type="AlphaFoldDB" id="A0A402A333"/>
<reference evidence="2" key="1">
    <citation type="submission" date="2018-12" db="EMBL/GenBank/DDBJ databases">
        <title>Tengunoibacter tsumagoiensis gen. nov., sp. nov., Dictyobacter kobayashii sp. nov., D. alpinus sp. nov., and D. joshuensis sp. nov. and description of Dictyobacteraceae fam. nov. within the order Ktedonobacterales isolated from Tengu-no-mugimeshi.</title>
        <authorList>
            <person name="Wang C.M."/>
            <person name="Zheng Y."/>
            <person name="Sakai Y."/>
            <person name="Toyoda A."/>
            <person name="Minakuchi Y."/>
            <person name="Abe K."/>
            <person name="Yokota A."/>
            <person name="Yabe S."/>
        </authorList>
    </citation>
    <scope>NUCLEOTIDE SEQUENCE [LARGE SCALE GENOMIC DNA]</scope>
    <source>
        <strain evidence="2">Uno3</strain>
    </source>
</reference>
<gene>
    <name evidence="1" type="ORF">KTT_33140</name>
</gene>
<organism evidence="1 2">
    <name type="scientific">Tengunoibacter tsumagoiensis</name>
    <dbReference type="NCBI Taxonomy" id="2014871"/>
    <lineage>
        <taxon>Bacteria</taxon>
        <taxon>Bacillati</taxon>
        <taxon>Chloroflexota</taxon>
        <taxon>Ktedonobacteria</taxon>
        <taxon>Ktedonobacterales</taxon>
        <taxon>Dictyobacteraceae</taxon>
        <taxon>Tengunoibacter</taxon>
    </lineage>
</organism>
<dbReference type="OrthoDB" id="157074at2"/>
<accession>A0A402A333</accession>
<dbReference type="Gene3D" id="3.30.460.10">
    <property type="entry name" value="Beta Polymerase, domain 2"/>
    <property type="match status" value="1"/>
</dbReference>
<dbReference type="SUPFAM" id="SSF81301">
    <property type="entry name" value="Nucleotidyltransferase"/>
    <property type="match status" value="1"/>
</dbReference>
<dbReference type="RefSeq" id="WP_126580979.1">
    <property type="nucleotide sequence ID" value="NZ_BIFR01000001.1"/>
</dbReference>